<accession>A0A381SUZ8</accession>
<dbReference type="EMBL" id="UINC01003531">
    <property type="protein sequence ID" value="SVA07148.1"/>
    <property type="molecule type" value="Genomic_DNA"/>
</dbReference>
<dbReference type="AlphaFoldDB" id="A0A381SUZ8"/>
<reference evidence="1" key="1">
    <citation type="submission" date="2018-05" db="EMBL/GenBank/DDBJ databases">
        <authorList>
            <person name="Lanie J.A."/>
            <person name="Ng W.-L."/>
            <person name="Kazmierczak K.M."/>
            <person name="Andrzejewski T.M."/>
            <person name="Davidsen T.M."/>
            <person name="Wayne K.J."/>
            <person name="Tettelin H."/>
            <person name="Glass J.I."/>
            <person name="Rusch D."/>
            <person name="Podicherti R."/>
            <person name="Tsui H.-C.T."/>
            <person name="Winkler M.E."/>
        </authorList>
    </citation>
    <scope>NUCLEOTIDE SEQUENCE</scope>
</reference>
<organism evidence="1">
    <name type="scientific">marine metagenome</name>
    <dbReference type="NCBI Taxonomy" id="408172"/>
    <lineage>
        <taxon>unclassified sequences</taxon>
        <taxon>metagenomes</taxon>
        <taxon>ecological metagenomes</taxon>
    </lineage>
</organism>
<protein>
    <submittedName>
        <fullName evidence="1">Uncharacterized protein</fullName>
    </submittedName>
</protein>
<proteinExistence type="predicted"/>
<gene>
    <name evidence="1" type="ORF">METZ01_LOCUS60002</name>
</gene>
<sequence length="93" mass="10674">MTNNNQNDHHVRFEVASERRTIREYSLIPESDPAAKEQHISEHLMLQDIQRLAQSGDSEGVKELLLKFPESKREDLSTMLQKSAAEKGKTLEL</sequence>
<name>A0A381SUZ8_9ZZZZ</name>
<evidence type="ECO:0000313" key="1">
    <source>
        <dbReference type="EMBL" id="SVA07148.1"/>
    </source>
</evidence>